<feature type="transmembrane region" description="Helical" evidence="1">
    <location>
        <begin position="83"/>
        <end position="101"/>
    </location>
</feature>
<dbReference type="InterPro" id="IPR012373">
    <property type="entry name" value="Ferrdict_sens_TM"/>
</dbReference>
<sequence>MRKDELFQIVFQFFNNTLPNKYHSFVKRWLLEAKNVEEKTEALHFIWNHINVKSDKNTSHALHRVHHRLGLSSSHQIRTNLKYAAIVLLLFSVTVGTLLFMNGKHQQEEMVICRVPDGQLKTIYLPDSSVIKLNSGSVIKYPKHFDKGFREVYLSGEAVFLIKHNPGTPFLVHVGNLIVKDIGTRFNIKAYHPDLIVTTLVDGRVCEYECQSKSPKVLNLVPGEQCIYCANKHEFSKEKVDADKYISWTKGNLIFIQSPLSHVISDIEHHFNVKVNVEKGIPVNLLFTTQFSSSESLQDVLNVLTKMGNFKYEMIGDTICLSEK</sequence>
<evidence type="ECO:0000313" key="4">
    <source>
        <dbReference type="EMBL" id="MCO6025732.1"/>
    </source>
</evidence>
<keyword evidence="1" id="KW-0812">Transmembrane</keyword>
<keyword evidence="1" id="KW-1133">Transmembrane helix</keyword>
<dbReference type="EMBL" id="JAMXLY010000026">
    <property type="protein sequence ID" value="MCO6025732.1"/>
    <property type="molecule type" value="Genomic_DNA"/>
</dbReference>
<dbReference type="Proteomes" id="UP001204015">
    <property type="component" value="Unassembled WGS sequence"/>
</dbReference>
<evidence type="ECO:0000256" key="1">
    <source>
        <dbReference type="SAM" id="Phobius"/>
    </source>
</evidence>
<comment type="caution">
    <text evidence="4">The sequence shown here is derived from an EMBL/GenBank/DDBJ whole genome shotgun (WGS) entry which is preliminary data.</text>
</comment>
<dbReference type="InterPro" id="IPR006860">
    <property type="entry name" value="FecR"/>
</dbReference>
<gene>
    <name evidence="4" type="ORF">NG821_07745</name>
</gene>
<feature type="domain" description="FecR protein" evidence="2">
    <location>
        <begin position="114"/>
        <end position="205"/>
    </location>
</feature>
<dbReference type="InterPro" id="IPR032508">
    <property type="entry name" value="FecR_C"/>
</dbReference>
<dbReference type="PIRSF" id="PIRSF018266">
    <property type="entry name" value="FecR"/>
    <property type="match status" value="1"/>
</dbReference>
<dbReference type="Pfam" id="PF16344">
    <property type="entry name" value="FecR_C"/>
    <property type="match status" value="1"/>
</dbReference>
<keyword evidence="5" id="KW-1185">Reference proteome</keyword>
<evidence type="ECO:0000259" key="3">
    <source>
        <dbReference type="Pfam" id="PF16344"/>
    </source>
</evidence>
<dbReference type="RefSeq" id="WP_252761087.1">
    <property type="nucleotide sequence ID" value="NZ_JAMXLY010000026.1"/>
</dbReference>
<evidence type="ECO:0000259" key="2">
    <source>
        <dbReference type="Pfam" id="PF04773"/>
    </source>
</evidence>
<dbReference type="PANTHER" id="PTHR30273">
    <property type="entry name" value="PERIPLASMIC SIGNAL SENSOR AND SIGMA FACTOR ACTIVATOR FECR-RELATED"/>
    <property type="match status" value="1"/>
</dbReference>
<dbReference type="PANTHER" id="PTHR30273:SF2">
    <property type="entry name" value="PROTEIN FECR"/>
    <property type="match status" value="1"/>
</dbReference>
<keyword evidence="1" id="KW-0472">Membrane</keyword>
<dbReference type="Gene3D" id="2.60.120.1440">
    <property type="match status" value="1"/>
</dbReference>
<organism evidence="4 5">
    <name type="scientific">Segatella cerevisiae</name>
    <dbReference type="NCBI Taxonomy" id="2053716"/>
    <lineage>
        <taxon>Bacteria</taxon>
        <taxon>Pseudomonadati</taxon>
        <taxon>Bacteroidota</taxon>
        <taxon>Bacteroidia</taxon>
        <taxon>Bacteroidales</taxon>
        <taxon>Prevotellaceae</taxon>
        <taxon>Segatella</taxon>
    </lineage>
</organism>
<reference evidence="4 5" key="1">
    <citation type="submission" date="2022-06" db="EMBL/GenBank/DDBJ databases">
        <title>A taxonomic note on the genus Prevotella: Description of four novel genera and emended description of the genera Hallella and Xylanibacter.</title>
        <authorList>
            <person name="Hitch T.C.A."/>
        </authorList>
    </citation>
    <scope>NUCLEOTIDE SEQUENCE [LARGE SCALE GENOMIC DNA]</scope>
    <source>
        <strain evidence="4 5">DSM 100619</strain>
    </source>
</reference>
<accession>A0ABT1BXE6</accession>
<feature type="domain" description="Protein FecR C-terminal" evidence="3">
    <location>
        <begin position="253"/>
        <end position="319"/>
    </location>
</feature>
<evidence type="ECO:0000313" key="5">
    <source>
        <dbReference type="Proteomes" id="UP001204015"/>
    </source>
</evidence>
<name>A0ABT1BXE6_9BACT</name>
<dbReference type="Gene3D" id="3.55.50.30">
    <property type="match status" value="1"/>
</dbReference>
<dbReference type="Pfam" id="PF04773">
    <property type="entry name" value="FecR"/>
    <property type="match status" value="1"/>
</dbReference>
<protein>
    <submittedName>
        <fullName evidence="4">DUF4974 domain-containing protein</fullName>
    </submittedName>
</protein>
<proteinExistence type="predicted"/>